<name>A0AAP1C5I4_9BURK</name>
<accession>A0AAP1C5I4</accession>
<evidence type="ECO:0000313" key="1">
    <source>
        <dbReference type="EMBL" id="KUZ97659.1"/>
    </source>
</evidence>
<dbReference type="Proteomes" id="UP000056450">
    <property type="component" value="Unassembled WGS sequence"/>
</dbReference>
<sequence length="92" mass="10155">MPNRDRFRYPEIRTANPEFRIGRVHRRICARDAVAKDTFGSAPCGHADACTAVAGNAFRPARQASPGGISAEVDMGRARCVWRERDGKGRVI</sequence>
<comment type="caution">
    <text evidence="1">The sequence shown here is derived from an EMBL/GenBank/DDBJ whole genome shotgun (WGS) entry which is preliminary data.</text>
</comment>
<reference evidence="1 2" key="1">
    <citation type="submission" date="2015-11" db="EMBL/GenBank/DDBJ databases">
        <title>Expanding the genomic diversity of Burkholderia species for the development of highly accurate diagnostics.</title>
        <authorList>
            <person name="Sahl J."/>
            <person name="Keim P."/>
            <person name="Wagner D."/>
        </authorList>
    </citation>
    <scope>NUCLEOTIDE SEQUENCE [LARGE SCALE GENOMIC DNA]</scope>
    <source>
        <strain evidence="1 2">RF32-BP12</strain>
    </source>
</reference>
<organism evidence="1 2">
    <name type="scientific">Burkholderia latens</name>
    <dbReference type="NCBI Taxonomy" id="488446"/>
    <lineage>
        <taxon>Bacteria</taxon>
        <taxon>Pseudomonadati</taxon>
        <taxon>Pseudomonadota</taxon>
        <taxon>Betaproteobacteria</taxon>
        <taxon>Burkholderiales</taxon>
        <taxon>Burkholderiaceae</taxon>
        <taxon>Burkholderia</taxon>
        <taxon>Burkholderia cepacia complex</taxon>
    </lineage>
</organism>
<dbReference type="EMBL" id="LOTQ01000061">
    <property type="protein sequence ID" value="KUZ97659.1"/>
    <property type="molecule type" value="Genomic_DNA"/>
</dbReference>
<protein>
    <submittedName>
        <fullName evidence="1">Uncharacterized protein</fullName>
    </submittedName>
</protein>
<gene>
    <name evidence="1" type="ORF">WI41_03110</name>
</gene>
<dbReference type="AlphaFoldDB" id="A0AAP1C5I4"/>
<proteinExistence type="predicted"/>
<evidence type="ECO:0000313" key="2">
    <source>
        <dbReference type="Proteomes" id="UP000056450"/>
    </source>
</evidence>